<dbReference type="EMBL" id="JBBPCO010000014">
    <property type="protein sequence ID" value="MEK8090677.1"/>
    <property type="molecule type" value="Genomic_DNA"/>
</dbReference>
<evidence type="ECO:0000256" key="4">
    <source>
        <dbReference type="HAMAP-Rule" id="MF_00682"/>
    </source>
</evidence>
<dbReference type="SUPFAM" id="SSF47144">
    <property type="entry name" value="HSC20 (HSCB), C-terminal oligomerisation domain"/>
    <property type="match status" value="1"/>
</dbReference>
<dbReference type="InterPro" id="IPR036869">
    <property type="entry name" value="J_dom_sf"/>
</dbReference>
<dbReference type="NCBIfam" id="TIGR00714">
    <property type="entry name" value="hscB"/>
    <property type="match status" value="1"/>
</dbReference>
<gene>
    <name evidence="4 6" type="primary">hscB</name>
    <name evidence="6" type="ORF">WOB96_13040</name>
</gene>
<dbReference type="SMART" id="SM00271">
    <property type="entry name" value="DnaJ"/>
    <property type="match status" value="1"/>
</dbReference>
<dbReference type="PANTHER" id="PTHR14021">
    <property type="entry name" value="IRON-SULFUR CLUSTER CO-CHAPERONE PROTEIN HSCB"/>
    <property type="match status" value="1"/>
</dbReference>
<dbReference type="Proteomes" id="UP001446205">
    <property type="component" value="Unassembled WGS sequence"/>
</dbReference>
<organism evidence="6 7">
    <name type="scientific">Thermithiobacillus plumbiphilus</name>
    <dbReference type="NCBI Taxonomy" id="1729899"/>
    <lineage>
        <taxon>Bacteria</taxon>
        <taxon>Pseudomonadati</taxon>
        <taxon>Pseudomonadota</taxon>
        <taxon>Acidithiobacillia</taxon>
        <taxon>Acidithiobacillales</taxon>
        <taxon>Thermithiobacillaceae</taxon>
        <taxon>Thermithiobacillus</taxon>
    </lineage>
</organism>
<dbReference type="Gene3D" id="1.20.1280.20">
    <property type="entry name" value="HscB, C-terminal domain"/>
    <property type="match status" value="1"/>
</dbReference>
<evidence type="ECO:0000256" key="2">
    <source>
        <dbReference type="ARBA" id="ARBA00023186"/>
    </source>
</evidence>
<evidence type="ECO:0000313" key="7">
    <source>
        <dbReference type="Proteomes" id="UP001446205"/>
    </source>
</evidence>
<dbReference type="PANTHER" id="PTHR14021:SF15">
    <property type="entry name" value="IRON-SULFUR CLUSTER CO-CHAPERONE PROTEIN HSCB"/>
    <property type="match status" value="1"/>
</dbReference>
<proteinExistence type="inferred from homology"/>
<dbReference type="Gene3D" id="1.10.287.110">
    <property type="entry name" value="DnaJ domain"/>
    <property type="match status" value="1"/>
</dbReference>
<reference evidence="6 7" key="1">
    <citation type="submission" date="2024-04" db="EMBL/GenBank/DDBJ databases">
        <authorList>
            <person name="Abashina T."/>
            <person name="Shaikin A."/>
        </authorList>
    </citation>
    <scope>NUCLEOTIDE SEQUENCE [LARGE SCALE GENOMIC DNA]</scope>
    <source>
        <strain evidence="6 7">AAFK</strain>
    </source>
</reference>
<dbReference type="PROSITE" id="PS50076">
    <property type="entry name" value="DNAJ_2"/>
    <property type="match status" value="1"/>
</dbReference>
<dbReference type="Pfam" id="PF07743">
    <property type="entry name" value="HSCB_C"/>
    <property type="match status" value="1"/>
</dbReference>
<protein>
    <recommendedName>
        <fullName evidence="4">Co-chaperone protein HscB homolog</fullName>
    </recommendedName>
</protein>
<dbReference type="CDD" id="cd06257">
    <property type="entry name" value="DnaJ"/>
    <property type="match status" value="1"/>
</dbReference>
<dbReference type="Pfam" id="PF00226">
    <property type="entry name" value="DnaJ"/>
    <property type="match status" value="1"/>
</dbReference>
<accession>A0ABU9DB05</accession>
<comment type="caution">
    <text evidence="6">The sequence shown here is derived from an EMBL/GenBank/DDBJ whole genome shotgun (WGS) entry which is preliminary data.</text>
</comment>
<dbReference type="InterPro" id="IPR004640">
    <property type="entry name" value="HscB"/>
</dbReference>
<dbReference type="InterPro" id="IPR009073">
    <property type="entry name" value="HscB_oligo_C"/>
</dbReference>
<evidence type="ECO:0000259" key="5">
    <source>
        <dbReference type="PROSITE" id="PS50076"/>
    </source>
</evidence>
<evidence type="ECO:0000256" key="3">
    <source>
        <dbReference type="ARBA" id="ARBA00025596"/>
    </source>
</evidence>
<keyword evidence="7" id="KW-1185">Reference proteome</keyword>
<comment type="subunit">
    <text evidence="4">Interacts with HscA and stimulates its ATPase activity.</text>
</comment>
<dbReference type="InterPro" id="IPR036386">
    <property type="entry name" value="HscB_C_sf"/>
</dbReference>
<comment type="function">
    <text evidence="3 4">Co-chaperone involved in the maturation of iron-sulfur cluster-containing proteins. Seems to help targeting proteins to be folded toward HscA.</text>
</comment>
<name>A0ABU9DB05_9PROT</name>
<dbReference type="HAMAP" id="MF_00682">
    <property type="entry name" value="HscB"/>
    <property type="match status" value="1"/>
</dbReference>
<sequence>MSETGAPACWRCQADLKPAGQPVLFCPACNALQPSPQLDHFELFGLAPAYELDLDALEDSYRAVSRLVHPDRFATAEAREKRFSLEWSTRLNEAYATLRDPLKRAEYLLNLSGVPSQDESRTVMDPAFLGEQMEFRERLEEARDSNDPLAALDALRRDIRSATTERMDGLRTDLGGETPSNTASAAILIQELKFFRKLLEEADRLEEQFD</sequence>
<evidence type="ECO:0000256" key="1">
    <source>
        <dbReference type="ARBA" id="ARBA00010476"/>
    </source>
</evidence>
<comment type="similarity">
    <text evidence="1 4">Belongs to the HscB family.</text>
</comment>
<dbReference type="SUPFAM" id="SSF46565">
    <property type="entry name" value="Chaperone J-domain"/>
    <property type="match status" value="1"/>
</dbReference>
<evidence type="ECO:0000313" key="6">
    <source>
        <dbReference type="EMBL" id="MEK8090677.1"/>
    </source>
</evidence>
<keyword evidence="2 4" id="KW-0143">Chaperone</keyword>
<dbReference type="InterPro" id="IPR001623">
    <property type="entry name" value="DnaJ_domain"/>
</dbReference>
<dbReference type="RefSeq" id="WP_341371732.1">
    <property type="nucleotide sequence ID" value="NZ_JBBPCO010000014.1"/>
</dbReference>
<feature type="domain" description="J" evidence="5">
    <location>
        <begin position="39"/>
        <end position="111"/>
    </location>
</feature>